<organism evidence="5 6">
    <name type="scientific">Streptococcus pyogenes serotype M3 (strain ATCC BAA-595 / MGAS315)</name>
    <dbReference type="NCBI Taxonomy" id="198466"/>
    <lineage>
        <taxon>Bacteria</taxon>
        <taxon>Bacillati</taxon>
        <taxon>Bacillota</taxon>
        <taxon>Bacilli</taxon>
        <taxon>Lactobacillales</taxon>
        <taxon>Streptococcaceae</taxon>
        <taxon>Streptococcus</taxon>
    </lineage>
</organism>
<evidence type="ECO:0000256" key="2">
    <source>
        <dbReference type="SAM" id="MobiDB-lite"/>
    </source>
</evidence>
<dbReference type="PANTHER" id="PTHR37813">
    <property type="entry name" value="FELS-2 PROPHAGE PROTEIN"/>
    <property type="match status" value="1"/>
</dbReference>
<keyword evidence="1" id="KW-0175">Coiled coil</keyword>
<feature type="transmembrane region" description="Helical" evidence="3">
    <location>
        <begin position="396"/>
        <end position="421"/>
    </location>
</feature>
<feature type="transmembrane region" description="Helical" evidence="3">
    <location>
        <begin position="344"/>
        <end position="363"/>
    </location>
</feature>
<feature type="compositionally biased region" description="Basic and acidic residues" evidence="2">
    <location>
        <begin position="476"/>
        <end position="497"/>
    </location>
</feature>
<feature type="transmembrane region" description="Helical" evidence="3">
    <location>
        <begin position="433"/>
        <end position="454"/>
    </location>
</feature>
<keyword evidence="3" id="KW-1133">Transmembrane helix</keyword>
<dbReference type="HOGENOM" id="CLU_285277_0_0_9"/>
<feature type="coiled-coil region" evidence="1">
    <location>
        <begin position="582"/>
        <end position="641"/>
    </location>
</feature>
<gene>
    <name evidence="5" type="ordered locus">SpyM3_1217</name>
</gene>
<keyword evidence="3" id="KW-0812">Transmembrane</keyword>
<evidence type="ECO:0000256" key="1">
    <source>
        <dbReference type="SAM" id="Coils"/>
    </source>
</evidence>
<dbReference type="InterPro" id="IPR013491">
    <property type="entry name" value="Tape_meas_N"/>
</dbReference>
<proteinExistence type="predicted"/>
<dbReference type="SUPFAM" id="SSF58113">
    <property type="entry name" value="Apolipoprotein A-I"/>
    <property type="match status" value="1"/>
</dbReference>
<sequence length="1086" mass="115563">MAADGKVTILVDVDGKQVKVLNSELDKVAKHGDKGSSSLKKFAVGAGVFKLASAAVDLVSQSLGKAITRFDTLEKYPRVMKAMGHSAEDVARSTDKLANGIDGLPTTLDEVVGTAQRLTSITKDINKSTNLTLALNNAFLASGASSEAASRGLEQYAQMLSAGKVDMQAWKTLQETMPYALQQTAEAFGFAGASAQKDFYEALKNGQITFDQFSNKLIELNDGVGGFAELAKENSKGIETSFNNIKNAIAKGVANSIKALDDLSKAATGKGIADHFDSLKVVINASFSAINASIKASTPLFKLLFSVIGAGISVVKALSPALVGVASGLAAMRAVNETITMIKALNRAWVMASASMSIGATTIKTVTAVQAVSTTMTKADMVARLSQLGVLKASTVIYGVMTGAISLSTAATIAGTAAVTALKAALVALTGPVGWVVGAIGALVAVGVSLWSWLTKESDETKKLKKEQEGLVESNKQLRDSVREGVQERKKGLESVKESTAAHQKLADEIIKLAAKENKTAGEKRNLKNKIDELNGSIDGLNLAYDKNSNSLSHNADQIKSRISAMEAESTWQTAQQNLLNIEQKRSEVSKKLAENAELRKKWNEEANVSDSVRKEKIAELTEEEAKLKNMQTQLQEEYNKTSATQQAAADAMAAAEESGSARQVIAYENMSEAQRTAIDNMRTKYSELLETTTSIFDAIEQKTALSVDQMNANLEKNRAATEQWATNLEILAQRGVDQGILEQLRRMGPEGATQTQVFVDATDAELAPLQENFRAATETAKNAMGSVLDSAGVEMPEKVKGMVTNVSTGLQAELQAANFAQLGQEIPNGVSQGISQGAGKASDASVKMGQEVKRSFQGELGIHSPSRVFTEYGGHITDGLSNGVTNGTSKVMQTMQSLAQQMSQKGQQIVNDMRSKSNQITDAFSTMSGPMHSHGVNAMQGLANGIYAGSGAALAAAQSIAARITATIQSALDIHSPSRVMRDEVGRFIPQGIAVGIDADRKVIDSSMQKLKESMTINATPEIASGFGGGVAGIANQTTNNSNNSFTLNVKVDESDGNSREKYQRLFREFSWYIQQQQGRLGDVK</sequence>
<dbReference type="PANTHER" id="PTHR37813:SF1">
    <property type="entry name" value="FELS-2 PROPHAGE PROTEIN"/>
    <property type="match status" value="1"/>
</dbReference>
<evidence type="ECO:0000259" key="4">
    <source>
        <dbReference type="Pfam" id="PF20155"/>
    </source>
</evidence>
<reference evidence="5 6" key="1">
    <citation type="journal article" date="2002" name="Proc. Natl. Acad. Sci. U.S.A.">
        <title>Genome sequence of a serotype M3 strain of group A Streptococcus: phage-encoded toxins, the high-virulence phenotype, and clone emergence.</title>
        <authorList>
            <person name="Beres S.B."/>
            <person name="Sylva G.L."/>
            <person name="Barbian K.D."/>
            <person name="Lei B."/>
            <person name="Hoff J.S."/>
            <person name="Mammarella N.D."/>
            <person name="Liu M.Y."/>
            <person name="Smoot J.C."/>
            <person name="Porcella S.F."/>
            <person name="Parkins L.D."/>
            <person name="Campbell D.S."/>
            <person name="Smith T.M."/>
            <person name="McCormick J.K."/>
            <person name="Leung D.Y."/>
            <person name="Schlievert P.M."/>
            <person name="Musser J.M."/>
        </authorList>
    </citation>
    <scope>NUCLEOTIDE SEQUENCE [LARGE SCALE GENOMIC DNA]</scope>
    <source>
        <strain evidence="6">ATCC BAA-595 / MGAS315</strain>
    </source>
</reference>
<feature type="transmembrane region" description="Helical" evidence="3">
    <location>
        <begin position="303"/>
        <end position="332"/>
    </location>
</feature>
<feature type="domain" description="Tape measure protein N-terminal" evidence="4">
    <location>
        <begin position="65"/>
        <end position="255"/>
    </location>
</feature>
<name>A0A0H2UVD8_STRP3</name>
<dbReference type="EMBL" id="AE014074">
    <property type="protein sequence ID" value="AAM79824.1"/>
    <property type="molecule type" value="Genomic_DNA"/>
</dbReference>
<evidence type="ECO:0000313" key="6">
    <source>
        <dbReference type="Proteomes" id="UP000000564"/>
    </source>
</evidence>
<evidence type="ECO:0000256" key="3">
    <source>
        <dbReference type="SAM" id="Phobius"/>
    </source>
</evidence>
<evidence type="ECO:0000313" key="5">
    <source>
        <dbReference type="EMBL" id="AAM79824.1"/>
    </source>
</evidence>
<dbReference type="NCBIfam" id="TIGR02675">
    <property type="entry name" value="tape_meas_nterm"/>
    <property type="match status" value="1"/>
</dbReference>
<dbReference type="Proteomes" id="UP000000564">
    <property type="component" value="Chromosome"/>
</dbReference>
<keyword evidence="3" id="KW-0472">Membrane</keyword>
<dbReference type="RefSeq" id="WP_011054738.1">
    <property type="nucleotide sequence ID" value="NC_004070.1"/>
</dbReference>
<dbReference type="KEGG" id="spg:SpyM3_1217"/>
<dbReference type="AlphaFoldDB" id="A0A0H2UVD8"/>
<dbReference type="Pfam" id="PF20155">
    <property type="entry name" value="TMP_3"/>
    <property type="match status" value="1"/>
</dbReference>
<accession>A0A0H2UVD8</accession>
<feature type="region of interest" description="Disordered" evidence="2">
    <location>
        <begin position="464"/>
        <end position="498"/>
    </location>
</feature>
<protein>
    <submittedName>
        <fullName evidence="5">Putative minor tail protein-phage-associated</fullName>
    </submittedName>
</protein>